<protein>
    <submittedName>
        <fullName evidence="1">DUF1178 family protein</fullName>
    </submittedName>
</protein>
<dbReference type="EMBL" id="JAMGBC010000001">
    <property type="protein sequence ID" value="MCL6678735.1"/>
    <property type="molecule type" value="Genomic_DNA"/>
</dbReference>
<evidence type="ECO:0000313" key="1">
    <source>
        <dbReference type="EMBL" id="MCL6678735.1"/>
    </source>
</evidence>
<sequence>MIVFDLKCQDRGDVFEGWFDSNADFEAQKARGLVQCPVCQSTRVAKAPMAPHVPARTSGEAPSLAKLAALQAKMLENSEWVGDRFADEARAIHEGEADPRPVHGNVTAAEAKTLIDDGIPVAPLPLPVLPPNQVN</sequence>
<comment type="caution">
    <text evidence="1">The sequence shown here is derived from an EMBL/GenBank/DDBJ whole genome shotgun (WGS) entry which is preliminary data.</text>
</comment>
<proteinExistence type="predicted"/>
<organism evidence="1 2">
    <name type="scientific">Sphingomonas anseongensis</name>
    <dbReference type="NCBI Taxonomy" id="2908207"/>
    <lineage>
        <taxon>Bacteria</taxon>
        <taxon>Pseudomonadati</taxon>
        <taxon>Pseudomonadota</taxon>
        <taxon>Alphaproteobacteria</taxon>
        <taxon>Sphingomonadales</taxon>
        <taxon>Sphingomonadaceae</taxon>
        <taxon>Sphingomonas</taxon>
    </lineage>
</organism>
<dbReference type="Pfam" id="PF06676">
    <property type="entry name" value="DUF1178"/>
    <property type="match status" value="1"/>
</dbReference>
<dbReference type="RefSeq" id="WP_249867675.1">
    <property type="nucleotide sequence ID" value="NZ_JAMGBC010000001.1"/>
</dbReference>
<dbReference type="InterPro" id="IPR009562">
    <property type="entry name" value="DUF1178"/>
</dbReference>
<dbReference type="Proteomes" id="UP001165343">
    <property type="component" value="Unassembled WGS sequence"/>
</dbReference>
<gene>
    <name evidence="1" type="ORF">LZ519_05305</name>
</gene>
<dbReference type="PIRSF" id="PIRSF032131">
    <property type="entry name" value="UCP032131"/>
    <property type="match status" value="1"/>
</dbReference>
<keyword evidence="2" id="KW-1185">Reference proteome</keyword>
<reference evidence="1" key="1">
    <citation type="submission" date="2022-05" db="EMBL/GenBank/DDBJ databases">
        <authorList>
            <person name="Jo J.-H."/>
            <person name="Im W.-T."/>
        </authorList>
    </citation>
    <scope>NUCLEOTIDE SEQUENCE</scope>
    <source>
        <strain evidence="1">RG327</strain>
    </source>
</reference>
<name>A0ABT0REM9_9SPHN</name>
<evidence type="ECO:0000313" key="2">
    <source>
        <dbReference type="Proteomes" id="UP001165343"/>
    </source>
</evidence>
<accession>A0ABT0REM9</accession>